<reference evidence="1 2" key="2">
    <citation type="journal article" date="2020" name="Microbiol. Resour. Announc.">
        <title>Antarctic desert soil bacteria exhibit high novel natural product potential, evaluated through long-read genome sequencing and comparative genomics.</title>
        <authorList>
            <person name="Benaud N."/>
            <person name="Edwards R.J."/>
            <person name="Amos T.G."/>
            <person name="D'Agostino P.M."/>
            <person name="Gutierrez-Chavez C."/>
            <person name="Montgomery K."/>
            <person name="Nicetic I."/>
            <person name="Ferrari B.C."/>
        </authorList>
    </citation>
    <scope>NUCLEOTIDE SEQUENCE [LARGE SCALE GENOMIC DNA]</scope>
    <source>
        <strain evidence="1 2">SPB151</strain>
    </source>
</reference>
<organism evidence="1 2">
    <name type="scientific">Kribbella qitaiheensis</name>
    <dbReference type="NCBI Taxonomy" id="1544730"/>
    <lineage>
        <taxon>Bacteria</taxon>
        <taxon>Bacillati</taxon>
        <taxon>Actinomycetota</taxon>
        <taxon>Actinomycetes</taxon>
        <taxon>Propionibacteriales</taxon>
        <taxon>Kribbellaceae</taxon>
        <taxon>Kribbella</taxon>
    </lineage>
</organism>
<name>A0A7G6WRV2_9ACTN</name>
<dbReference type="AlphaFoldDB" id="A0A7G6WRV2"/>
<accession>A0A7G6WRV2</accession>
<evidence type="ECO:0000313" key="1">
    <source>
        <dbReference type="EMBL" id="QNE16717.1"/>
    </source>
</evidence>
<reference evidence="2" key="1">
    <citation type="submission" date="2019-09" db="EMBL/GenBank/DDBJ databases">
        <title>Antimicrobial potential of Antarctic Bacteria.</title>
        <authorList>
            <person name="Benaud N."/>
            <person name="Edwards R.J."/>
            <person name="Ferrari B.C."/>
        </authorList>
    </citation>
    <scope>NUCLEOTIDE SEQUENCE [LARGE SCALE GENOMIC DNA]</scope>
    <source>
        <strain evidence="2">SPB151</strain>
    </source>
</reference>
<dbReference type="EMBL" id="CP043661">
    <property type="protein sequence ID" value="QNE16717.1"/>
    <property type="molecule type" value="Genomic_DNA"/>
</dbReference>
<dbReference type="KEGG" id="kqi:F1D05_00895"/>
<protein>
    <submittedName>
        <fullName evidence="1">Uncharacterized protein</fullName>
    </submittedName>
</protein>
<dbReference type="RefSeq" id="WP_185445348.1">
    <property type="nucleotide sequence ID" value="NZ_CP043661.1"/>
</dbReference>
<dbReference type="Proteomes" id="UP000515563">
    <property type="component" value="Chromosome"/>
</dbReference>
<keyword evidence="2" id="KW-1185">Reference proteome</keyword>
<evidence type="ECO:0000313" key="2">
    <source>
        <dbReference type="Proteomes" id="UP000515563"/>
    </source>
</evidence>
<gene>
    <name evidence="1" type="ORF">F1D05_00895</name>
</gene>
<sequence>MPRFSTALADPRIAASLARLQHEDYDVAPVLLDGATGTWAHYGLGGRAVGPIGLAFENSEEMARSRVVFGR</sequence>
<proteinExistence type="predicted"/>